<evidence type="ECO:0000313" key="6">
    <source>
        <dbReference type="EMBL" id="KAL1523195.1"/>
    </source>
</evidence>
<dbReference type="InterPro" id="IPR045222">
    <property type="entry name" value="Rpb4-like"/>
</dbReference>
<accession>A0AB34JQU4</accession>
<dbReference type="GO" id="GO:0030880">
    <property type="term" value="C:RNA polymerase complex"/>
    <property type="evidence" value="ECO:0007669"/>
    <property type="project" value="InterPro"/>
</dbReference>
<comment type="subcellular location">
    <subcellularLocation>
        <location evidence="1">Nucleus</location>
    </subcellularLocation>
</comment>
<dbReference type="InterPro" id="IPR005574">
    <property type="entry name" value="Rpb4/RPC9"/>
</dbReference>
<dbReference type="SMART" id="SM00657">
    <property type="entry name" value="RPOL4c"/>
    <property type="match status" value="1"/>
</dbReference>
<dbReference type="AlphaFoldDB" id="A0AB34JQU4"/>
<dbReference type="EMBL" id="JBGBPQ010000006">
    <property type="protein sequence ID" value="KAL1523195.1"/>
    <property type="molecule type" value="Genomic_DNA"/>
</dbReference>
<dbReference type="GO" id="GO:0005634">
    <property type="term" value="C:nucleus"/>
    <property type="evidence" value="ECO:0007669"/>
    <property type="project" value="UniProtKB-SubCell"/>
</dbReference>
<dbReference type="Gene3D" id="1.20.1250.40">
    <property type="match status" value="1"/>
</dbReference>
<evidence type="ECO:0000256" key="2">
    <source>
        <dbReference type="ARBA" id="ARBA00023242"/>
    </source>
</evidence>
<dbReference type="SUPFAM" id="SSF47819">
    <property type="entry name" value="HRDC-like"/>
    <property type="match status" value="1"/>
</dbReference>
<dbReference type="GO" id="GO:0006352">
    <property type="term" value="P:DNA-templated transcription initiation"/>
    <property type="evidence" value="ECO:0007669"/>
    <property type="project" value="InterPro"/>
</dbReference>
<name>A0AB34JQU4_PRYPA</name>
<dbReference type="Proteomes" id="UP001515480">
    <property type="component" value="Unassembled WGS sequence"/>
</dbReference>
<evidence type="ECO:0000259" key="5">
    <source>
        <dbReference type="SMART" id="SM00657"/>
    </source>
</evidence>
<keyword evidence="7" id="KW-1185">Reference proteome</keyword>
<dbReference type="InterPro" id="IPR006590">
    <property type="entry name" value="RNA_pol_Rpb4/RPC9_core"/>
</dbReference>
<dbReference type="PANTHER" id="PTHR21297">
    <property type="entry name" value="DNA-DIRECTED RNA POLYMERASE II"/>
    <property type="match status" value="1"/>
</dbReference>
<evidence type="ECO:0000256" key="4">
    <source>
        <dbReference type="SAM" id="MobiDB-lite"/>
    </source>
</evidence>
<proteinExistence type="inferred from homology"/>
<sequence length="140" mass="15784">MASSSARRGLEDEDASTLTFGPDFQDAACLLNSEVALMLESRLTNSAPSTQQKGNFLKAYEYVNRVKTFRDRENTTRARAELDKKKELHGFERVQLGNLCLDEPDEAMKLIPSLQMNRNQLDPGELSDLLATLKSFRQLT</sequence>
<protein>
    <recommendedName>
        <fullName evidence="5">RNA polymerase Rpb4/RPC9 core domain-containing protein</fullName>
    </recommendedName>
</protein>
<dbReference type="InterPro" id="IPR038324">
    <property type="entry name" value="Rpb4/RPC9_sf"/>
</dbReference>
<dbReference type="Pfam" id="PF03874">
    <property type="entry name" value="RNA_pol_Rpb4"/>
    <property type="match status" value="1"/>
</dbReference>
<evidence type="ECO:0000256" key="1">
    <source>
        <dbReference type="ARBA" id="ARBA00004123"/>
    </source>
</evidence>
<keyword evidence="2" id="KW-0539">Nucleus</keyword>
<dbReference type="InterPro" id="IPR010997">
    <property type="entry name" value="HRDC-like_sf"/>
</dbReference>
<feature type="region of interest" description="Disordered" evidence="4">
    <location>
        <begin position="1"/>
        <end position="20"/>
    </location>
</feature>
<comment type="caution">
    <text evidence="6">The sequence shown here is derived from an EMBL/GenBank/DDBJ whole genome shotgun (WGS) entry which is preliminary data.</text>
</comment>
<dbReference type="GO" id="GO:0000166">
    <property type="term" value="F:nucleotide binding"/>
    <property type="evidence" value="ECO:0007669"/>
    <property type="project" value="InterPro"/>
</dbReference>
<gene>
    <name evidence="6" type="ORF">AB1Y20_018148</name>
</gene>
<organism evidence="6 7">
    <name type="scientific">Prymnesium parvum</name>
    <name type="common">Toxic golden alga</name>
    <dbReference type="NCBI Taxonomy" id="97485"/>
    <lineage>
        <taxon>Eukaryota</taxon>
        <taxon>Haptista</taxon>
        <taxon>Haptophyta</taxon>
        <taxon>Prymnesiophyceae</taxon>
        <taxon>Prymnesiales</taxon>
        <taxon>Prymnesiaceae</taxon>
        <taxon>Prymnesium</taxon>
    </lineage>
</organism>
<comment type="similarity">
    <text evidence="3">Belongs to the eukaryotic RPB4 RNA polymerase subunit family.</text>
</comment>
<evidence type="ECO:0000256" key="3">
    <source>
        <dbReference type="ARBA" id="ARBA00025724"/>
    </source>
</evidence>
<feature type="domain" description="RNA polymerase Rpb4/RPC9 core" evidence="5">
    <location>
        <begin position="22"/>
        <end position="140"/>
    </location>
</feature>
<reference evidence="6 7" key="1">
    <citation type="journal article" date="2024" name="Science">
        <title>Giant polyketide synthase enzymes in the biosynthesis of giant marine polyether toxins.</title>
        <authorList>
            <person name="Fallon T.R."/>
            <person name="Shende V.V."/>
            <person name="Wierzbicki I.H."/>
            <person name="Pendleton A.L."/>
            <person name="Watervoot N.F."/>
            <person name="Auber R.P."/>
            <person name="Gonzalez D.J."/>
            <person name="Wisecaver J.H."/>
            <person name="Moore B.S."/>
        </authorList>
    </citation>
    <scope>NUCLEOTIDE SEQUENCE [LARGE SCALE GENOMIC DNA]</scope>
    <source>
        <strain evidence="6 7">12B1</strain>
    </source>
</reference>
<evidence type="ECO:0000313" key="7">
    <source>
        <dbReference type="Proteomes" id="UP001515480"/>
    </source>
</evidence>